<comment type="similarity">
    <text evidence="2">Belongs to the membrane fusion protein (MFP) (TC 8.A.1) family.</text>
</comment>
<keyword evidence="3 7" id="KW-0812">Transmembrane</keyword>
<evidence type="ECO:0000259" key="9">
    <source>
        <dbReference type="Pfam" id="PF26002"/>
    </source>
</evidence>
<keyword evidence="4 7" id="KW-1133">Transmembrane helix</keyword>
<dbReference type="Pfam" id="PF26002">
    <property type="entry name" value="Beta-barrel_AprE"/>
    <property type="match status" value="1"/>
</dbReference>
<feature type="coiled-coil region" evidence="6">
    <location>
        <begin position="169"/>
        <end position="248"/>
    </location>
</feature>
<evidence type="ECO:0000256" key="6">
    <source>
        <dbReference type="SAM" id="Coils"/>
    </source>
</evidence>
<comment type="subcellular location">
    <subcellularLocation>
        <location evidence="1">Membrane</location>
        <topology evidence="1">Single-pass membrane protein</topology>
    </subcellularLocation>
</comment>
<accession>B4VPV2</accession>
<sequence>MVSTSQQDFLPSIQDNEFLPPISRWSTLGGLFIVGSMGVAIALASVFKYNITVKAAANVRPAGELRLVQATTEGQVTGIFVKENQSVNQGDVIATIDDSRLQTQKRNVQSSIQQAQLQLTQINAQIRAIDSHSLAETDRINRAVTSAEAELTRRRRDYQDQQITTTADVAEAEANVRLSQEELQKAQVQLQSAQADLNSTIAALNAAQAKFKRYQPIAEFGALSQNQLEEAKLAVTQQQQAVKSQQAAVEVQKQTIEQQYQTVAAAKARLKRALATLNPTQADVAIAQQRIPQEKAIGDATLATLTRERDALIQQRIDMQKQLERDTHSLKQAEIDLSQTLIKAPTDGILFKLNLRNSSQTVRPGEEIAQLAPTPSNTTLVVKALVAAQDIGKVKTNQKAQLRISACPYPDYGTLNGVVSTISPDAITPPGNEAAIASNPTRNSAFFEVTIKPETLSLRQGNNYCPIQLGMEGTADIISRQETVIQFLLRKARLMTDL</sequence>
<feature type="transmembrane region" description="Helical" evidence="7">
    <location>
        <begin position="25"/>
        <end position="47"/>
    </location>
</feature>
<dbReference type="PANTHER" id="PTHR30386:SF26">
    <property type="entry name" value="TRANSPORT PROTEIN COMB"/>
    <property type="match status" value="1"/>
</dbReference>
<gene>
    <name evidence="10" type="ORF">MC7420_5619</name>
</gene>
<dbReference type="eggNOG" id="COG0845">
    <property type="taxonomic scope" value="Bacteria"/>
</dbReference>
<evidence type="ECO:0000256" key="2">
    <source>
        <dbReference type="ARBA" id="ARBA00009477"/>
    </source>
</evidence>
<evidence type="ECO:0000256" key="4">
    <source>
        <dbReference type="ARBA" id="ARBA00022989"/>
    </source>
</evidence>
<dbReference type="OrthoDB" id="424142at2"/>
<evidence type="ECO:0000313" key="11">
    <source>
        <dbReference type="Proteomes" id="UP000003835"/>
    </source>
</evidence>
<dbReference type="RefSeq" id="WP_006100673.1">
    <property type="nucleotide sequence ID" value="NZ_DS989847.1"/>
</dbReference>
<feature type="domain" description="Multidrug resistance protein MdtA-like alpha-helical hairpin" evidence="8">
    <location>
        <begin position="189"/>
        <end position="251"/>
    </location>
</feature>
<evidence type="ECO:0000256" key="3">
    <source>
        <dbReference type="ARBA" id="ARBA00022692"/>
    </source>
</evidence>
<organism evidence="10 11">
    <name type="scientific">Coleofasciculus chthonoplastes PCC 7420</name>
    <dbReference type="NCBI Taxonomy" id="118168"/>
    <lineage>
        <taxon>Bacteria</taxon>
        <taxon>Bacillati</taxon>
        <taxon>Cyanobacteriota</taxon>
        <taxon>Cyanophyceae</taxon>
        <taxon>Coleofasciculales</taxon>
        <taxon>Coleofasciculaceae</taxon>
        <taxon>Coleofasciculus</taxon>
    </lineage>
</organism>
<dbReference type="STRING" id="118168.MC7420_5619"/>
<name>B4VPV2_9CYAN</name>
<feature type="domain" description="AprE-like beta-barrel" evidence="9">
    <location>
        <begin position="380"/>
        <end position="478"/>
    </location>
</feature>
<reference evidence="10 11" key="1">
    <citation type="submission" date="2008-07" db="EMBL/GenBank/DDBJ databases">
        <authorList>
            <person name="Tandeau de Marsac N."/>
            <person name="Ferriera S."/>
            <person name="Johnson J."/>
            <person name="Kravitz S."/>
            <person name="Beeson K."/>
            <person name="Sutton G."/>
            <person name="Rogers Y.-H."/>
            <person name="Friedman R."/>
            <person name="Frazier M."/>
            <person name="Venter J.C."/>
        </authorList>
    </citation>
    <scope>NUCLEOTIDE SEQUENCE [LARGE SCALE GENOMIC DNA]</scope>
    <source>
        <strain evidence="10 11">PCC 7420</strain>
    </source>
</reference>
<dbReference type="InterPro" id="IPR050739">
    <property type="entry name" value="MFP"/>
</dbReference>
<dbReference type="PANTHER" id="PTHR30386">
    <property type="entry name" value="MEMBRANE FUSION SUBUNIT OF EMRAB-TOLC MULTIDRUG EFFLUX PUMP"/>
    <property type="match status" value="1"/>
</dbReference>
<evidence type="ECO:0000256" key="1">
    <source>
        <dbReference type="ARBA" id="ARBA00004167"/>
    </source>
</evidence>
<proteinExistence type="inferred from homology"/>
<dbReference type="HOGENOM" id="CLU_023976_6_1_3"/>
<dbReference type="InterPro" id="IPR058624">
    <property type="entry name" value="MdtA-like_HH"/>
</dbReference>
<protein>
    <submittedName>
        <fullName evidence="10">Auxiliary transport protein, MFP family, putative</fullName>
    </submittedName>
</protein>
<dbReference type="Proteomes" id="UP000003835">
    <property type="component" value="Unassembled WGS sequence"/>
</dbReference>
<dbReference type="GO" id="GO:0016020">
    <property type="term" value="C:membrane"/>
    <property type="evidence" value="ECO:0007669"/>
    <property type="project" value="UniProtKB-SubCell"/>
</dbReference>
<keyword evidence="11" id="KW-1185">Reference proteome</keyword>
<dbReference type="Gene3D" id="2.40.30.170">
    <property type="match status" value="1"/>
</dbReference>
<evidence type="ECO:0000256" key="5">
    <source>
        <dbReference type="ARBA" id="ARBA00023136"/>
    </source>
</evidence>
<dbReference type="EMBL" id="DS989847">
    <property type="protein sequence ID" value="EDX76185.1"/>
    <property type="molecule type" value="Genomic_DNA"/>
</dbReference>
<dbReference type="Pfam" id="PF25876">
    <property type="entry name" value="HH_MFP_RND"/>
    <property type="match status" value="1"/>
</dbReference>
<keyword evidence="5 7" id="KW-0472">Membrane</keyword>
<dbReference type="InterPro" id="IPR058982">
    <property type="entry name" value="Beta-barrel_AprE"/>
</dbReference>
<evidence type="ECO:0000313" key="10">
    <source>
        <dbReference type="EMBL" id="EDX76185.1"/>
    </source>
</evidence>
<keyword evidence="6" id="KW-0175">Coiled coil</keyword>
<dbReference type="AlphaFoldDB" id="B4VPV2"/>
<dbReference type="Gene3D" id="1.10.287.470">
    <property type="entry name" value="Helix hairpin bin"/>
    <property type="match status" value="1"/>
</dbReference>
<evidence type="ECO:0000259" key="8">
    <source>
        <dbReference type="Pfam" id="PF25876"/>
    </source>
</evidence>
<evidence type="ECO:0000256" key="7">
    <source>
        <dbReference type="SAM" id="Phobius"/>
    </source>
</evidence>
<dbReference type="Gene3D" id="2.40.50.100">
    <property type="match status" value="1"/>
</dbReference>